<feature type="transmembrane region" description="Helical" evidence="1">
    <location>
        <begin position="23"/>
        <end position="49"/>
    </location>
</feature>
<name>A0A8J2JUZ2_9HEXA</name>
<accession>A0A8J2JUZ2</accession>
<protein>
    <submittedName>
        <fullName evidence="2">Uncharacterized protein</fullName>
    </submittedName>
</protein>
<organism evidence="2 3">
    <name type="scientific">Allacma fusca</name>
    <dbReference type="NCBI Taxonomy" id="39272"/>
    <lineage>
        <taxon>Eukaryota</taxon>
        <taxon>Metazoa</taxon>
        <taxon>Ecdysozoa</taxon>
        <taxon>Arthropoda</taxon>
        <taxon>Hexapoda</taxon>
        <taxon>Collembola</taxon>
        <taxon>Symphypleona</taxon>
        <taxon>Sminthuridae</taxon>
        <taxon>Allacma</taxon>
    </lineage>
</organism>
<sequence length="146" mass="16605">MVPTPTVPPVTEPVDRSNDDYDYYVNAVLFGATVTCYAVLLFLFCYFLWKLVRSAMDQIRKVYSCHRQGLDSSVPYKDMKEDKLPGVAIVIPVTATIDTINADPGFAKRVTTMICTCQEQIHSRIDTHENADFFQGVNTNNKQEWE</sequence>
<reference evidence="2" key="1">
    <citation type="submission" date="2021-06" db="EMBL/GenBank/DDBJ databases">
        <authorList>
            <person name="Hodson N. C."/>
            <person name="Mongue J. A."/>
            <person name="Jaron S. K."/>
        </authorList>
    </citation>
    <scope>NUCLEOTIDE SEQUENCE</scope>
</reference>
<evidence type="ECO:0000313" key="2">
    <source>
        <dbReference type="EMBL" id="CAG7727185.1"/>
    </source>
</evidence>
<evidence type="ECO:0000313" key="3">
    <source>
        <dbReference type="Proteomes" id="UP000708208"/>
    </source>
</evidence>
<dbReference type="EMBL" id="CAJVCH010145002">
    <property type="protein sequence ID" value="CAG7727185.1"/>
    <property type="molecule type" value="Genomic_DNA"/>
</dbReference>
<keyword evidence="3" id="KW-1185">Reference proteome</keyword>
<dbReference type="AlphaFoldDB" id="A0A8J2JUZ2"/>
<keyword evidence="1" id="KW-0472">Membrane</keyword>
<dbReference type="Proteomes" id="UP000708208">
    <property type="component" value="Unassembled WGS sequence"/>
</dbReference>
<gene>
    <name evidence="2" type="ORF">AFUS01_LOCUS16040</name>
</gene>
<evidence type="ECO:0000256" key="1">
    <source>
        <dbReference type="SAM" id="Phobius"/>
    </source>
</evidence>
<keyword evidence="1" id="KW-1133">Transmembrane helix</keyword>
<proteinExistence type="predicted"/>
<keyword evidence="1" id="KW-0812">Transmembrane</keyword>
<comment type="caution">
    <text evidence="2">The sequence shown here is derived from an EMBL/GenBank/DDBJ whole genome shotgun (WGS) entry which is preliminary data.</text>
</comment>